<keyword evidence="14" id="KW-0812">Transmembrane</keyword>
<evidence type="ECO:0000256" key="5">
    <source>
        <dbReference type="ARBA" id="ARBA00022679"/>
    </source>
</evidence>
<keyword evidence="4" id="KW-0433">Leucine-rich repeat</keyword>
<feature type="compositionally biased region" description="Basic and acidic residues" evidence="13">
    <location>
        <begin position="373"/>
        <end position="382"/>
    </location>
</feature>
<dbReference type="InterPro" id="IPR001611">
    <property type="entry name" value="Leu-rich_rpt"/>
</dbReference>
<dbReference type="GO" id="GO:0005930">
    <property type="term" value="C:axoneme"/>
    <property type="evidence" value="ECO:0007669"/>
    <property type="project" value="UniProtKB-SubCell"/>
</dbReference>
<dbReference type="SMART" id="SM00369">
    <property type="entry name" value="LRR_TYP"/>
    <property type="match status" value="3"/>
</dbReference>
<comment type="subcellular location">
    <subcellularLocation>
        <location evidence="2">Cytoplasm</location>
        <location evidence="2">Cytoskeleton</location>
        <location evidence="2">Cilium axoneme</location>
    </subcellularLocation>
    <subcellularLocation>
        <location evidence="1">Membrane</location>
    </subcellularLocation>
</comment>
<evidence type="ECO:0000256" key="8">
    <source>
        <dbReference type="ARBA" id="ARBA00022741"/>
    </source>
</evidence>
<keyword evidence="8" id="KW-0547">Nucleotide-binding</keyword>
<evidence type="ECO:0000256" key="9">
    <source>
        <dbReference type="ARBA" id="ARBA00022777"/>
    </source>
</evidence>
<dbReference type="Pfam" id="PF08263">
    <property type="entry name" value="LRRNT_2"/>
    <property type="match status" value="2"/>
</dbReference>
<keyword evidence="5" id="KW-0808">Transferase</keyword>
<keyword evidence="6 15" id="KW-0732">Signal</keyword>
<evidence type="ECO:0000256" key="14">
    <source>
        <dbReference type="SAM" id="Phobius"/>
    </source>
</evidence>
<evidence type="ECO:0000256" key="12">
    <source>
        <dbReference type="ARBA" id="ARBA00023180"/>
    </source>
</evidence>
<feature type="transmembrane region" description="Helical" evidence="14">
    <location>
        <begin position="310"/>
        <end position="334"/>
    </location>
</feature>
<feature type="region of interest" description="Disordered" evidence="13">
    <location>
        <begin position="359"/>
        <end position="390"/>
    </location>
</feature>
<evidence type="ECO:0000256" key="15">
    <source>
        <dbReference type="SAM" id="SignalP"/>
    </source>
</evidence>
<keyword evidence="11 14" id="KW-0472">Membrane</keyword>
<feature type="signal peptide" evidence="15">
    <location>
        <begin position="1"/>
        <end position="26"/>
    </location>
</feature>
<dbReference type="SUPFAM" id="SSF52058">
    <property type="entry name" value="L domain-like"/>
    <property type="match status" value="1"/>
</dbReference>
<evidence type="ECO:0000256" key="7">
    <source>
        <dbReference type="ARBA" id="ARBA00022737"/>
    </source>
</evidence>
<evidence type="ECO:0000256" key="1">
    <source>
        <dbReference type="ARBA" id="ARBA00004370"/>
    </source>
</evidence>
<dbReference type="PANTHER" id="PTHR45974:SF266">
    <property type="entry name" value="LEUCINE-RICH REPEAT RECEPTOR PROTEIN KINASE HPCA1"/>
    <property type="match status" value="1"/>
</dbReference>
<keyword evidence="18" id="KW-1185">Reference proteome</keyword>
<evidence type="ECO:0000256" key="10">
    <source>
        <dbReference type="ARBA" id="ARBA00022840"/>
    </source>
</evidence>
<reference evidence="17 18" key="1">
    <citation type="submission" date="2023-10" db="EMBL/GenBank/DDBJ databases">
        <authorList>
            <person name="Maclean D."/>
            <person name="Macfadyen A."/>
        </authorList>
    </citation>
    <scope>NUCLEOTIDE SEQUENCE [LARGE SCALE GENOMIC DNA]</scope>
</reference>
<evidence type="ECO:0000313" key="17">
    <source>
        <dbReference type="EMBL" id="CAK0780526.1"/>
    </source>
</evidence>
<keyword evidence="9" id="KW-0418">Kinase</keyword>
<dbReference type="Proteomes" id="UP001314263">
    <property type="component" value="Unassembled WGS sequence"/>
</dbReference>
<evidence type="ECO:0000256" key="4">
    <source>
        <dbReference type="ARBA" id="ARBA00022614"/>
    </source>
</evidence>
<dbReference type="InterPro" id="IPR003591">
    <property type="entry name" value="Leu-rich_rpt_typical-subtyp"/>
</dbReference>
<feature type="compositionally biased region" description="Basic and acidic residues" evidence="13">
    <location>
        <begin position="414"/>
        <end position="435"/>
    </location>
</feature>
<sequence>MSVVPQERRILLRGHISCLLILQATGALCVQNATDAADVAALTAFLGATANHGGRMASWVPGKDPCGAANCTTGTPAPPQQYPMGMSGARDADSHNSSCQWEGLTCSNWRVTGLSLGCSANDVFCPHLQGTLSPALGNLSELYILDIQRNGLIGQLPDELGRLTKLQILRLGFNKLAFLLPRAWSGMSSLRFMDLRSNSLTGTLPMSWNSLTYLEALLLDHNALSGFLPSSWGGLEELEVLSLGATSLTGPLPQAWGNMTSLQVLDIGDACGICGNLPAFQQVATGRPQVQSSGSSLGWNCTRGQCGGGFPISIVAQAVICVSIVCGLIVLCMLRRLIQHYYPNALLIYPVAPRMARRQPRQASAQPAATDTELARAEEGARRGGTKTGSLVINPDGCTYSYAVKIEAVSEGSTSKHDRAGSTKLEEAEAGRCAEGDSSGWTDVALDGQAAASGVGDEGERAGSLQRPAVNESNDRTRAQGGHQADLEERPGGIDHVQSSTSRGTSVMSVRLPVWKFGRQVC</sequence>
<proteinExistence type="predicted"/>
<keyword evidence="3" id="KW-0723">Serine/threonine-protein kinase</keyword>
<dbReference type="InterPro" id="IPR013210">
    <property type="entry name" value="LRR_N_plant-typ"/>
</dbReference>
<dbReference type="GO" id="GO:0016020">
    <property type="term" value="C:membrane"/>
    <property type="evidence" value="ECO:0007669"/>
    <property type="project" value="UniProtKB-SubCell"/>
</dbReference>
<protein>
    <recommendedName>
        <fullName evidence="16">Leucine-rich repeat-containing N-terminal plant-type domain-containing protein</fullName>
    </recommendedName>
</protein>
<feature type="domain" description="Leucine-rich repeat-containing N-terminal plant-type" evidence="16">
    <location>
        <begin position="93"/>
        <end position="107"/>
    </location>
</feature>
<keyword evidence="7" id="KW-0677">Repeat</keyword>
<dbReference type="GO" id="GO:0005524">
    <property type="term" value="F:ATP binding"/>
    <property type="evidence" value="ECO:0007669"/>
    <property type="project" value="UniProtKB-KW"/>
</dbReference>
<gene>
    <name evidence="17" type="ORF">CVIRNUC_005082</name>
</gene>
<keyword evidence="10" id="KW-0067">ATP-binding</keyword>
<evidence type="ECO:0000313" key="18">
    <source>
        <dbReference type="Proteomes" id="UP001314263"/>
    </source>
</evidence>
<dbReference type="EMBL" id="CAUYUE010000006">
    <property type="protein sequence ID" value="CAK0780526.1"/>
    <property type="molecule type" value="Genomic_DNA"/>
</dbReference>
<dbReference type="PANTHER" id="PTHR45974">
    <property type="entry name" value="RECEPTOR-LIKE PROTEIN 55"/>
    <property type="match status" value="1"/>
</dbReference>
<organism evidence="17 18">
    <name type="scientific">Coccomyxa viridis</name>
    <dbReference type="NCBI Taxonomy" id="1274662"/>
    <lineage>
        <taxon>Eukaryota</taxon>
        <taxon>Viridiplantae</taxon>
        <taxon>Chlorophyta</taxon>
        <taxon>core chlorophytes</taxon>
        <taxon>Trebouxiophyceae</taxon>
        <taxon>Trebouxiophyceae incertae sedis</taxon>
        <taxon>Coccomyxaceae</taxon>
        <taxon>Coccomyxa</taxon>
    </lineage>
</organism>
<dbReference type="Gene3D" id="3.80.10.10">
    <property type="entry name" value="Ribonuclease Inhibitor"/>
    <property type="match status" value="2"/>
</dbReference>
<dbReference type="GO" id="GO:0004674">
    <property type="term" value="F:protein serine/threonine kinase activity"/>
    <property type="evidence" value="ECO:0007669"/>
    <property type="project" value="UniProtKB-KW"/>
</dbReference>
<evidence type="ECO:0000256" key="6">
    <source>
        <dbReference type="ARBA" id="ARBA00022729"/>
    </source>
</evidence>
<comment type="caution">
    <text evidence="17">The sequence shown here is derived from an EMBL/GenBank/DDBJ whole genome shotgun (WGS) entry which is preliminary data.</text>
</comment>
<evidence type="ECO:0000256" key="11">
    <source>
        <dbReference type="ARBA" id="ARBA00023136"/>
    </source>
</evidence>
<feature type="region of interest" description="Disordered" evidence="13">
    <location>
        <begin position="411"/>
        <end position="505"/>
    </location>
</feature>
<dbReference type="Pfam" id="PF13855">
    <property type="entry name" value="LRR_8"/>
    <property type="match status" value="1"/>
</dbReference>
<feature type="chain" id="PRO_5043707271" description="Leucine-rich repeat-containing N-terminal plant-type domain-containing protein" evidence="15">
    <location>
        <begin position="27"/>
        <end position="522"/>
    </location>
</feature>
<evidence type="ECO:0000256" key="2">
    <source>
        <dbReference type="ARBA" id="ARBA00004430"/>
    </source>
</evidence>
<feature type="domain" description="Leucine-rich repeat-containing N-terminal plant-type" evidence="16">
    <location>
        <begin position="36"/>
        <end position="66"/>
    </location>
</feature>
<name>A0AAV1I3C5_9CHLO</name>
<evidence type="ECO:0000256" key="13">
    <source>
        <dbReference type="SAM" id="MobiDB-lite"/>
    </source>
</evidence>
<keyword evidence="12" id="KW-0325">Glycoprotein</keyword>
<accession>A0AAV1I3C5</accession>
<dbReference type="InterPro" id="IPR032675">
    <property type="entry name" value="LRR_dom_sf"/>
</dbReference>
<evidence type="ECO:0000259" key="16">
    <source>
        <dbReference type="Pfam" id="PF08263"/>
    </source>
</evidence>
<keyword evidence="14" id="KW-1133">Transmembrane helix</keyword>
<evidence type="ECO:0000256" key="3">
    <source>
        <dbReference type="ARBA" id="ARBA00022527"/>
    </source>
</evidence>
<dbReference type="AlphaFoldDB" id="A0AAV1I3C5"/>